<keyword evidence="2" id="KW-1185">Reference proteome</keyword>
<organism evidence="1 2">
    <name type="scientific">Protopolystoma xenopodis</name>
    <dbReference type="NCBI Taxonomy" id="117903"/>
    <lineage>
        <taxon>Eukaryota</taxon>
        <taxon>Metazoa</taxon>
        <taxon>Spiralia</taxon>
        <taxon>Lophotrochozoa</taxon>
        <taxon>Platyhelminthes</taxon>
        <taxon>Monogenea</taxon>
        <taxon>Polyopisthocotylea</taxon>
        <taxon>Polystomatidea</taxon>
        <taxon>Polystomatidae</taxon>
        <taxon>Protopolystoma</taxon>
    </lineage>
</organism>
<sequence>MPERIPSRIESDPLTKPEFRLGAIAWQETNKRVPLDHLIVERLIKIADCIELEAATNLERGYNLPAWPLLHLRQIRRLLFSLLHDMVSWWRYFPFRNLLTLAGRYNFGSVCTLILLLARETI</sequence>
<comment type="caution">
    <text evidence="1">The sequence shown here is derived from an EMBL/GenBank/DDBJ whole genome shotgun (WGS) entry which is preliminary data.</text>
</comment>
<evidence type="ECO:0000313" key="1">
    <source>
        <dbReference type="EMBL" id="VEL32226.1"/>
    </source>
</evidence>
<name>A0A448XAN3_9PLAT</name>
<dbReference type="AlphaFoldDB" id="A0A448XAN3"/>
<reference evidence="1" key="1">
    <citation type="submission" date="2018-11" db="EMBL/GenBank/DDBJ databases">
        <authorList>
            <consortium name="Pathogen Informatics"/>
        </authorList>
    </citation>
    <scope>NUCLEOTIDE SEQUENCE</scope>
</reference>
<gene>
    <name evidence="1" type="ORF">PXEA_LOCUS25666</name>
</gene>
<proteinExistence type="predicted"/>
<protein>
    <submittedName>
        <fullName evidence="1">Uncharacterized protein</fullName>
    </submittedName>
</protein>
<dbReference type="EMBL" id="CAAALY010131732">
    <property type="protein sequence ID" value="VEL32226.1"/>
    <property type="molecule type" value="Genomic_DNA"/>
</dbReference>
<dbReference type="Proteomes" id="UP000784294">
    <property type="component" value="Unassembled WGS sequence"/>
</dbReference>
<accession>A0A448XAN3</accession>
<evidence type="ECO:0000313" key="2">
    <source>
        <dbReference type="Proteomes" id="UP000784294"/>
    </source>
</evidence>